<name>A0ABT1WAL8_9PROT</name>
<dbReference type="EMBL" id="JAMSKV010000018">
    <property type="protein sequence ID" value="MCQ8279920.1"/>
    <property type="molecule type" value="Genomic_DNA"/>
</dbReference>
<evidence type="ECO:0000256" key="1">
    <source>
        <dbReference type="SAM" id="MobiDB-lite"/>
    </source>
</evidence>
<reference evidence="2 3" key="1">
    <citation type="submission" date="2022-06" db="EMBL/GenBank/DDBJ databases">
        <title>Endosaccharibacter gen. nov., sp. nov., endophytic bacteria isolated from sugarcane.</title>
        <authorList>
            <person name="Pitiwittayakul N."/>
            <person name="Yukphan P."/>
            <person name="Charoenyingcharoen P."/>
            <person name="Tanasupawat S."/>
        </authorList>
    </citation>
    <scope>NUCLEOTIDE SEQUENCE [LARGE SCALE GENOMIC DNA]</scope>
    <source>
        <strain evidence="2 3">KSS8</strain>
    </source>
</reference>
<proteinExistence type="predicted"/>
<dbReference type="GO" id="GO:0003677">
    <property type="term" value="F:DNA binding"/>
    <property type="evidence" value="ECO:0007669"/>
    <property type="project" value="UniProtKB-KW"/>
</dbReference>
<protein>
    <submittedName>
        <fullName evidence="2">DNA-binding protein</fullName>
    </submittedName>
</protein>
<feature type="compositionally biased region" description="Basic and acidic residues" evidence="1">
    <location>
        <begin position="117"/>
        <end position="126"/>
    </location>
</feature>
<evidence type="ECO:0000313" key="3">
    <source>
        <dbReference type="Proteomes" id="UP001524587"/>
    </source>
</evidence>
<keyword evidence="2" id="KW-0238">DNA-binding</keyword>
<evidence type="ECO:0000313" key="2">
    <source>
        <dbReference type="EMBL" id="MCQ8279920.1"/>
    </source>
</evidence>
<organism evidence="2 3">
    <name type="scientific">Endosaccharibacter trunci</name>
    <dbReference type="NCBI Taxonomy" id="2812733"/>
    <lineage>
        <taxon>Bacteria</taxon>
        <taxon>Pseudomonadati</taxon>
        <taxon>Pseudomonadota</taxon>
        <taxon>Alphaproteobacteria</taxon>
        <taxon>Acetobacterales</taxon>
        <taxon>Acetobacteraceae</taxon>
        <taxon>Endosaccharibacter</taxon>
    </lineage>
</organism>
<dbReference type="RefSeq" id="WP_422865444.1">
    <property type="nucleotide sequence ID" value="NZ_JAMSKV010000018.1"/>
</dbReference>
<gene>
    <name evidence="2" type="ORF">NFI95_15870</name>
</gene>
<sequence length="138" mass="15203">MPKTVAVQAFASEVPPPEPKATHLSKIDALPLGLAPRYFSARQAAAYLGVGIDTFRREVERGWWPKPLRRGGAQGLATWDRRLLDIHADRLSGLEATTCAEPPAIVEPAVNLVARMDRTRSDGLRTDRRRRSEHGGGQ</sequence>
<dbReference type="Proteomes" id="UP001524587">
    <property type="component" value="Unassembled WGS sequence"/>
</dbReference>
<feature type="region of interest" description="Disordered" evidence="1">
    <location>
        <begin position="117"/>
        <end position="138"/>
    </location>
</feature>
<keyword evidence="3" id="KW-1185">Reference proteome</keyword>
<comment type="caution">
    <text evidence="2">The sequence shown here is derived from an EMBL/GenBank/DDBJ whole genome shotgun (WGS) entry which is preliminary data.</text>
</comment>
<accession>A0ABT1WAL8</accession>